<keyword evidence="2" id="KW-1133">Transmembrane helix</keyword>
<comment type="caution">
    <text evidence="3">The sequence shown here is derived from an EMBL/GenBank/DDBJ whole genome shotgun (WGS) entry which is preliminary data.</text>
</comment>
<accession>A0ABW1RX97</accession>
<evidence type="ECO:0000256" key="2">
    <source>
        <dbReference type="SAM" id="Phobius"/>
    </source>
</evidence>
<evidence type="ECO:0000313" key="4">
    <source>
        <dbReference type="Proteomes" id="UP001596282"/>
    </source>
</evidence>
<feature type="coiled-coil region" evidence="1">
    <location>
        <begin position="46"/>
        <end position="83"/>
    </location>
</feature>
<reference evidence="4" key="1">
    <citation type="journal article" date="2019" name="Int. J. Syst. Evol. Microbiol.">
        <title>The Global Catalogue of Microorganisms (GCM) 10K type strain sequencing project: providing services to taxonomists for standard genome sequencing and annotation.</title>
        <authorList>
            <consortium name="The Broad Institute Genomics Platform"/>
            <consortium name="The Broad Institute Genome Sequencing Center for Infectious Disease"/>
            <person name="Wu L."/>
            <person name="Ma J."/>
        </authorList>
    </citation>
    <scope>NUCLEOTIDE SEQUENCE [LARGE SCALE GENOMIC DNA]</scope>
    <source>
        <strain evidence="4">CCM 8933</strain>
    </source>
</reference>
<keyword evidence="1" id="KW-0175">Coiled coil</keyword>
<keyword evidence="4" id="KW-1185">Reference proteome</keyword>
<protein>
    <recommendedName>
        <fullName evidence="5">Holin</fullName>
    </recommendedName>
</protein>
<gene>
    <name evidence="3" type="ORF">ACFP5Y_02085</name>
</gene>
<keyword evidence="2" id="KW-0472">Membrane</keyword>
<proteinExistence type="predicted"/>
<evidence type="ECO:0000313" key="3">
    <source>
        <dbReference type="EMBL" id="MFC6180035.1"/>
    </source>
</evidence>
<name>A0ABW1RX97_9LACO</name>
<sequence length="105" mass="11354">MNSGLIQTLLTVGGGVIGGIITYFGTKTKANSDTESVYAHSMPDMIAKVQELLEQLESKNGKIAELTSQVEDQSHTIDALTKQVGLMQDKIDKLTGDKQNDEISK</sequence>
<feature type="transmembrane region" description="Helical" evidence="2">
    <location>
        <begin position="6"/>
        <end position="26"/>
    </location>
</feature>
<organism evidence="3 4">
    <name type="scientific">Lactiplantibacillus daowaiensis</name>
    <dbReference type="NCBI Taxonomy" id="2559918"/>
    <lineage>
        <taxon>Bacteria</taxon>
        <taxon>Bacillati</taxon>
        <taxon>Bacillota</taxon>
        <taxon>Bacilli</taxon>
        <taxon>Lactobacillales</taxon>
        <taxon>Lactobacillaceae</taxon>
        <taxon>Lactiplantibacillus</taxon>
    </lineage>
</organism>
<keyword evidence="2" id="KW-0812">Transmembrane</keyword>
<evidence type="ECO:0008006" key="5">
    <source>
        <dbReference type="Google" id="ProtNLM"/>
    </source>
</evidence>
<dbReference type="RefSeq" id="WP_137628198.1">
    <property type="nucleotide sequence ID" value="NZ_BJDJ01000006.1"/>
</dbReference>
<dbReference type="Proteomes" id="UP001596282">
    <property type="component" value="Unassembled WGS sequence"/>
</dbReference>
<dbReference type="EMBL" id="JBHSSC010000005">
    <property type="protein sequence ID" value="MFC6180035.1"/>
    <property type="molecule type" value="Genomic_DNA"/>
</dbReference>
<evidence type="ECO:0000256" key="1">
    <source>
        <dbReference type="SAM" id="Coils"/>
    </source>
</evidence>
<dbReference type="Gene3D" id="1.20.5.340">
    <property type="match status" value="1"/>
</dbReference>